<dbReference type="PROSITE" id="PS50893">
    <property type="entry name" value="ABC_TRANSPORTER_2"/>
    <property type="match status" value="2"/>
</dbReference>
<evidence type="ECO:0000256" key="4">
    <source>
        <dbReference type="ARBA" id="ARBA00022475"/>
    </source>
</evidence>
<comment type="subcellular location">
    <subcellularLocation>
        <location evidence="1">Cell membrane</location>
        <topology evidence="1">Peripheral membrane protein</topology>
    </subcellularLocation>
</comment>
<keyword evidence="6 9" id="KW-0067">ATP-binding</keyword>
<organism evidence="9 10">
    <name type="scientific">Arthrobacter bussei</name>
    <dbReference type="NCBI Taxonomy" id="2594179"/>
    <lineage>
        <taxon>Bacteria</taxon>
        <taxon>Bacillati</taxon>
        <taxon>Actinomycetota</taxon>
        <taxon>Actinomycetes</taxon>
        <taxon>Micrococcales</taxon>
        <taxon>Micrococcaceae</taxon>
        <taxon>Arthrobacter</taxon>
    </lineage>
</organism>
<gene>
    <name evidence="9" type="ORF">FNH21_01885</name>
</gene>
<proteinExistence type="inferred from homology"/>
<dbReference type="SMART" id="SM00382">
    <property type="entry name" value="AAA"/>
    <property type="match status" value="2"/>
</dbReference>
<dbReference type="CDD" id="cd03257">
    <property type="entry name" value="ABC_NikE_OppD_transporters"/>
    <property type="match status" value="2"/>
</dbReference>
<name>A0A7X1NMJ8_9MICC</name>
<dbReference type="SUPFAM" id="SSF52540">
    <property type="entry name" value="P-loop containing nucleoside triphosphate hydrolases"/>
    <property type="match status" value="2"/>
</dbReference>
<keyword evidence="5" id="KW-0547">Nucleotide-binding</keyword>
<evidence type="ECO:0000259" key="8">
    <source>
        <dbReference type="PROSITE" id="PS50893"/>
    </source>
</evidence>
<dbReference type="GO" id="GO:0015833">
    <property type="term" value="P:peptide transport"/>
    <property type="evidence" value="ECO:0007669"/>
    <property type="project" value="InterPro"/>
</dbReference>
<dbReference type="GO" id="GO:0005524">
    <property type="term" value="F:ATP binding"/>
    <property type="evidence" value="ECO:0007669"/>
    <property type="project" value="UniProtKB-KW"/>
</dbReference>
<dbReference type="InterPro" id="IPR017871">
    <property type="entry name" value="ABC_transporter-like_CS"/>
</dbReference>
<dbReference type="Gene3D" id="3.40.50.300">
    <property type="entry name" value="P-loop containing nucleotide triphosphate hydrolases"/>
    <property type="match status" value="2"/>
</dbReference>
<keyword evidence="4" id="KW-1003">Cell membrane</keyword>
<protein>
    <submittedName>
        <fullName evidence="9">ABC transporter ATP-binding protein</fullName>
    </submittedName>
</protein>
<dbReference type="PROSITE" id="PS00211">
    <property type="entry name" value="ABC_TRANSPORTER_1"/>
    <property type="match status" value="2"/>
</dbReference>
<evidence type="ECO:0000256" key="1">
    <source>
        <dbReference type="ARBA" id="ARBA00004202"/>
    </source>
</evidence>
<reference evidence="10" key="1">
    <citation type="submission" date="2019-07" db="EMBL/GenBank/DDBJ databases">
        <title>Arthrobacter KR32 sp. nov., isolated from mountain cheese made of cows milk.</title>
        <authorList>
            <person name="Flegler A."/>
        </authorList>
    </citation>
    <scope>NUCLEOTIDE SEQUENCE [LARGE SCALE GENOMIC DNA]</scope>
    <source>
        <strain evidence="10">KR32</strain>
    </source>
</reference>
<evidence type="ECO:0000256" key="3">
    <source>
        <dbReference type="ARBA" id="ARBA00022448"/>
    </source>
</evidence>
<dbReference type="InterPro" id="IPR027417">
    <property type="entry name" value="P-loop_NTPase"/>
</dbReference>
<evidence type="ECO:0000256" key="7">
    <source>
        <dbReference type="ARBA" id="ARBA00023136"/>
    </source>
</evidence>
<dbReference type="Pfam" id="PF00005">
    <property type="entry name" value="ABC_tran"/>
    <property type="match status" value="2"/>
</dbReference>
<dbReference type="NCBIfam" id="NF008453">
    <property type="entry name" value="PRK11308.1"/>
    <property type="match status" value="2"/>
</dbReference>
<dbReference type="PANTHER" id="PTHR43297">
    <property type="entry name" value="OLIGOPEPTIDE TRANSPORT ATP-BINDING PROTEIN APPD"/>
    <property type="match status" value="1"/>
</dbReference>
<dbReference type="GO" id="GO:0005886">
    <property type="term" value="C:plasma membrane"/>
    <property type="evidence" value="ECO:0007669"/>
    <property type="project" value="UniProtKB-SubCell"/>
</dbReference>
<dbReference type="NCBIfam" id="NF007739">
    <property type="entry name" value="PRK10419.1"/>
    <property type="match status" value="2"/>
</dbReference>
<accession>A0A7X1NMJ8</accession>
<evidence type="ECO:0000313" key="9">
    <source>
        <dbReference type="EMBL" id="MPY09483.1"/>
    </source>
</evidence>
<sequence length="596" mass="64130">MAAHSSVVISDEQVPLGNGPILAVKGLGVDFNVDNEWVMAAEDVSYEIHPGEILAIVGESGSGKSMSSMALLGLLPRNGRSHGSARMLGKELIGAPQGTLRRVRGNEIAMIFQEPMTALNPVLTVGEQIREAVEQHTELSPAQAKKRAIELLRMVEIPEAERRYDSFPHQFSGGQRQRAMIAIALANDPMLLIADEPTTALDVTVQAEVLDLLRKLNKRLNSAVLLITHDMGVVADLADHVVVMEKGRIVEAAPTARLFAAPTEAYTQQLLGAVPHLGSKVGGVLADVEVVDGHLSIHEEYAEAALRARETHTASGVVPALELTDVDIEYPGRFRQPPFKAVNGVSLTINPGEVMGLVGESGSGKSTIARAVTGLIRTSGGRVRIGGTDITELTARQLLPLRKKFAIVFQDPAASLNPRLSIGDSIGEPLLLHEKLGRGELDKRVASLLEDVQLPVAFRNRYPHELSGGQRQRVGIARALSLQPDLLVADEPTSALDVSVQAKVLELLQELQRERGFACLFVSHDLAVVELLASHIAVLNKGNLVEQGSTEQVLKYPRDAYTRRLLAAAPVPDPAVQALRREQRTAILAAGATDQD</sequence>
<evidence type="ECO:0000256" key="6">
    <source>
        <dbReference type="ARBA" id="ARBA00022840"/>
    </source>
</evidence>
<dbReference type="Proteomes" id="UP000326464">
    <property type="component" value="Unassembled WGS sequence"/>
</dbReference>
<dbReference type="OrthoDB" id="4008250at2"/>
<feature type="domain" description="ABC transporter" evidence="8">
    <location>
        <begin position="321"/>
        <end position="566"/>
    </location>
</feature>
<evidence type="ECO:0000256" key="5">
    <source>
        <dbReference type="ARBA" id="ARBA00022741"/>
    </source>
</evidence>
<dbReference type="PANTHER" id="PTHR43297:SF2">
    <property type="entry name" value="DIPEPTIDE TRANSPORT ATP-BINDING PROTEIN DPPD"/>
    <property type="match status" value="1"/>
</dbReference>
<evidence type="ECO:0000313" key="10">
    <source>
        <dbReference type="Proteomes" id="UP000326464"/>
    </source>
</evidence>
<keyword evidence="7" id="KW-0472">Membrane</keyword>
<comment type="similarity">
    <text evidence="2">Belongs to the ABC transporter superfamily.</text>
</comment>
<keyword evidence="3" id="KW-0813">Transport</keyword>
<dbReference type="InterPro" id="IPR003593">
    <property type="entry name" value="AAA+_ATPase"/>
</dbReference>
<dbReference type="InterPro" id="IPR013563">
    <property type="entry name" value="Oligopep_ABC_C"/>
</dbReference>
<evidence type="ECO:0000256" key="2">
    <source>
        <dbReference type="ARBA" id="ARBA00005417"/>
    </source>
</evidence>
<feature type="domain" description="ABC transporter" evidence="8">
    <location>
        <begin position="24"/>
        <end position="271"/>
    </location>
</feature>
<dbReference type="FunFam" id="3.40.50.300:FF:000016">
    <property type="entry name" value="Oligopeptide ABC transporter ATP-binding component"/>
    <property type="match status" value="1"/>
</dbReference>
<dbReference type="AlphaFoldDB" id="A0A7X1NMJ8"/>
<dbReference type="RefSeq" id="WP_152811903.1">
    <property type="nucleotide sequence ID" value="NZ_VJXX01000001.1"/>
</dbReference>
<dbReference type="GO" id="GO:0016887">
    <property type="term" value="F:ATP hydrolysis activity"/>
    <property type="evidence" value="ECO:0007669"/>
    <property type="project" value="InterPro"/>
</dbReference>
<comment type="caution">
    <text evidence="9">The sequence shown here is derived from an EMBL/GenBank/DDBJ whole genome shotgun (WGS) entry which is preliminary data.</text>
</comment>
<dbReference type="EMBL" id="VJXX01000001">
    <property type="protein sequence ID" value="MPY09483.1"/>
    <property type="molecule type" value="Genomic_DNA"/>
</dbReference>
<dbReference type="InterPro" id="IPR003439">
    <property type="entry name" value="ABC_transporter-like_ATP-bd"/>
</dbReference>
<dbReference type="Pfam" id="PF08352">
    <property type="entry name" value="oligo_HPY"/>
    <property type="match status" value="2"/>
</dbReference>
<dbReference type="InterPro" id="IPR050388">
    <property type="entry name" value="ABC_Ni/Peptide_Import"/>
</dbReference>
<keyword evidence="10" id="KW-1185">Reference proteome</keyword>